<protein>
    <submittedName>
        <fullName evidence="3">Type VI secretion system protein ImpK</fullName>
    </submittedName>
</protein>
<dbReference type="PANTHER" id="PTHR38033">
    <property type="entry name" value="MEMBRANE PROTEIN-RELATED"/>
    <property type="match status" value="1"/>
</dbReference>
<keyword evidence="4" id="KW-1185">Reference proteome</keyword>
<reference evidence="4" key="1">
    <citation type="submission" date="2016-10" db="EMBL/GenBank/DDBJ databases">
        <authorList>
            <person name="Varghese N."/>
            <person name="Submissions S."/>
        </authorList>
    </citation>
    <scope>NUCLEOTIDE SEQUENCE [LARGE SCALE GENOMIC DNA]</scope>
    <source>
        <strain evidence="4">CCM 7469</strain>
    </source>
</reference>
<evidence type="ECO:0000259" key="2">
    <source>
        <dbReference type="Pfam" id="PF09850"/>
    </source>
</evidence>
<sequence>MSLRANNHAKSRLDIDALLQDSYLLVVELRQGASAQNSQDLWKRCAKQIEQVRQRLKDAGVSQRNIDHISHAQCALLDETVLSCAKDEAHAAWASEPLQARFFSRHQAGEFLYEDMRDVLREPVPDPLVLTAFQRVLMLGFQGRYRDPQDPEREQLLAALNAQVAPLDMAHALPTRVDVSQQMTIRRWLRSPLVHVLAAGLLLLGVWWGLDRLLGGVIATLLPGQV</sequence>
<dbReference type="Pfam" id="PF09850">
    <property type="entry name" value="DotU"/>
    <property type="match status" value="1"/>
</dbReference>
<dbReference type="InterPro" id="IPR017732">
    <property type="entry name" value="T4/T6SS_DotU"/>
</dbReference>
<dbReference type="InterPro" id="IPR038522">
    <property type="entry name" value="T4/T6SS_DotU_sf"/>
</dbReference>
<accession>A0A1G8MJD4</accession>
<name>A0A1G8MJD4_9PSED</name>
<evidence type="ECO:0000313" key="4">
    <source>
        <dbReference type="Proteomes" id="UP000199636"/>
    </source>
</evidence>
<keyword evidence="1" id="KW-0472">Membrane</keyword>
<dbReference type="STRING" id="428992.SAMN05216272_11586"/>
<feature type="transmembrane region" description="Helical" evidence="1">
    <location>
        <begin position="193"/>
        <end position="210"/>
    </location>
</feature>
<dbReference type="NCBIfam" id="NF038239">
    <property type="entry name" value="T6SS_TssL_short"/>
    <property type="match status" value="1"/>
</dbReference>
<keyword evidence="1" id="KW-1133">Transmembrane helix</keyword>
<dbReference type="EMBL" id="FNDS01000015">
    <property type="protein sequence ID" value="SDI68036.1"/>
    <property type="molecule type" value="Genomic_DNA"/>
</dbReference>
<dbReference type="PANTHER" id="PTHR38033:SF1">
    <property type="entry name" value="DOTU FAMILY TYPE IV_VI SECRETION SYSTEM PROTEIN"/>
    <property type="match status" value="1"/>
</dbReference>
<evidence type="ECO:0000313" key="3">
    <source>
        <dbReference type="EMBL" id="SDI68036.1"/>
    </source>
</evidence>
<proteinExistence type="predicted"/>
<dbReference type="Proteomes" id="UP000199636">
    <property type="component" value="Unassembled WGS sequence"/>
</dbReference>
<dbReference type="Gene3D" id="1.25.40.590">
    <property type="entry name" value="Type IV / VI secretion system, DotU"/>
    <property type="match status" value="1"/>
</dbReference>
<dbReference type="AlphaFoldDB" id="A0A1G8MJD4"/>
<keyword evidence="1" id="KW-0812">Transmembrane</keyword>
<organism evidence="3 4">
    <name type="scientific">Pseudomonas panipatensis</name>
    <dbReference type="NCBI Taxonomy" id="428992"/>
    <lineage>
        <taxon>Bacteria</taxon>
        <taxon>Pseudomonadati</taxon>
        <taxon>Pseudomonadota</taxon>
        <taxon>Gammaproteobacteria</taxon>
        <taxon>Pseudomonadales</taxon>
        <taxon>Pseudomonadaceae</taxon>
        <taxon>Pseudomonas</taxon>
    </lineage>
</organism>
<dbReference type="NCBIfam" id="TIGR03349">
    <property type="entry name" value="IV_VI_DotU"/>
    <property type="match status" value="1"/>
</dbReference>
<evidence type="ECO:0000256" key="1">
    <source>
        <dbReference type="SAM" id="Phobius"/>
    </source>
</evidence>
<feature type="domain" description="Type IV / VI secretion system DotU" evidence="2">
    <location>
        <begin position="15"/>
        <end position="211"/>
    </location>
</feature>
<dbReference type="RefSeq" id="WP_090267944.1">
    <property type="nucleotide sequence ID" value="NZ_FNDS01000015.1"/>
</dbReference>
<dbReference type="OrthoDB" id="6998040at2"/>
<gene>
    <name evidence="3" type="ORF">SAMN05216272_11586</name>
</gene>